<reference evidence="2 3" key="1">
    <citation type="journal article" date="2023" name="Commun. Biol.">
        <title>Genome analysis of Parmales, the sister group of diatoms, reveals the evolutionary specialization of diatoms from phago-mixotrophs to photoautotrophs.</title>
        <authorList>
            <person name="Ban H."/>
            <person name="Sato S."/>
            <person name="Yoshikawa S."/>
            <person name="Yamada K."/>
            <person name="Nakamura Y."/>
            <person name="Ichinomiya M."/>
            <person name="Sato N."/>
            <person name="Blanc-Mathieu R."/>
            <person name="Endo H."/>
            <person name="Kuwata A."/>
            <person name="Ogata H."/>
        </authorList>
    </citation>
    <scope>NUCLEOTIDE SEQUENCE [LARGE SCALE GENOMIC DNA]</scope>
</reference>
<dbReference type="Proteomes" id="UP001165060">
    <property type="component" value="Unassembled WGS sequence"/>
</dbReference>
<accession>A0ABQ6N370</accession>
<comment type="caution">
    <text evidence="2">The sequence shown here is derived from an EMBL/GenBank/DDBJ whole genome shotgun (WGS) entry which is preliminary data.</text>
</comment>
<feature type="signal peptide" evidence="1">
    <location>
        <begin position="1"/>
        <end position="15"/>
    </location>
</feature>
<sequence>MAALVFLLMLGVAEAQPSDITSYPACVSTAGDENGEFSCHFNENLINLGPTAKNADGELVAQFFCASECLSWEGDTCYLTAINDPSICMNCDERGPNAGGVCQPCCRCWDEGRYDNPFVNADREASVKCIDVCRGYEVDSSSRSWNDCEYYLGGAGTARAGLLATAGAALLSAALL</sequence>
<dbReference type="EMBL" id="BRYB01002091">
    <property type="protein sequence ID" value="GMI39501.1"/>
    <property type="molecule type" value="Genomic_DNA"/>
</dbReference>
<evidence type="ECO:0000256" key="1">
    <source>
        <dbReference type="SAM" id="SignalP"/>
    </source>
</evidence>
<organism evidence="2 3">
    <name type="scientific">Tetraparma gracilis</name>
    <dbReference type="NCBI Taxonomy" id="2962635"/>
    <lineage>
        <taxon>Eukaryota</taxon>
        <taxon>Sar</taxon>
        <taxon>Stramenopiles</taxon>
        <taxon>Ochrophyta</taxon>
        <taxon>Bolidophyceae</taxon>
        <taxon>Parmales</taxon>
        <taxon>Triparmaceae</taxon>
        <taxon>Tetraparma</taxon>
    </lineage>
</organism>
<evidence type="ECO:0000313" key="2">
    <source>
        <dbReference type="EMBL" id="GMI39501.1"/>
    </source>
</evidence>
<keyword evidence="3" id="KW-1185">Reference proteome</keyword>
<protein>
    <submittedName>
        <fullName evidence="2">Uncharacterized protein</fullName>
    </submittedName>
</protein>
<name>A0ABQ6N370_9STRA</name>
<gene>
    <name evidence="2" type="ORF">TeGR_g12559</name>
</gene>
<evidence type="ECO:0000313" key="3">
    <source>
        <dbReference type="Proteomes" id="UP001165060"/>
    </source>
</evidence>
<proteinExistence type="predicted"/>
<feature type="chain" id="PRO_5046299877" evidence="1">
    <location>
        <begin position="16"/>
        <end position="176"/>
    </location>
</feature>
<keyword evidence="1" id="KW-0732">Signal</keyword>